<proteinExistence type="predicted"/>
<evidence type="ECO:0000313" key="1">
    <source>
        <dbReference type="EMBL" id="SLM91907.1"/>
    </source>
</evidence>
<reference evidence="1 2" key="1">
    <citation type="submission" date="2017-02" db="EMBL/GenBank/DDBJ databases">
        <authorList>
            <person name="Peterson S.W."/>
        </authorList>
    </citation>
    <scope>NUCLEOTIDE SEQUENCE [LARGE SCALE GENOMIC DNA]</scope>
    <source>
        <strain evidence="1 2">CIP104813</strain>
    </source>
</reference>
<organism evidence="1 2">
    <name type="scientific">Brachybacterium nesterenkovii</name>
    <dbReference type="NCBI Taxonomy" id="47847"/>
    <lineage>
        <taxon>Bacteria</taxon>
        <taxon>Bacillati</taxon>
        <taxon>Actinomycetota</taxon>
        <taxon>Actinomycetes</taxon>
        <taxon>Micrococcales</taxon>
        <taxon>Dermabacteraceae</taxon>
        <taxon>Brachybacterium</taxon>
    </lineage>
</organism>
<sequence length="42" mass="4766">MSCTAHMGLRSPVVLHRRRPRMVGLTCPAEPRRSTWPHCPSP</sequence>
<gene>
    <name evidence="1" type="ORF">FM110_07190</name>
</gene>
<name>A0A1X6X0M1_9MICO</name>
<protein>
    <submittedName>
        <fullName evidence="1">Uncharacterized protein</fullName>
    </submittedName>
</protein>
<evidence type="ECO:0000313" key="2">
    <source>
        <dbReference type="Proteomes" id="UP000195981"/>
    </source>
</evidence>
<keyword evidence="2" id="KW-1185">Reference proteome</keyword>
<accession>A0A1X6X0M1</accession>
<dbReference type="AlphaFoldDB" id="A0A1X6X0M1"/>
<dbReference type="Proteomes" id="UP000195981">
    <property type="component" value="Unassembled WGS sequence"/>
</dbReference>
<dbReference type="EMBL" id="FWFG01000064">
    <property type="protein sequence ID" value="SLM91907.1"/>
    <property type="molecule type" value="Genomic_DNA"/>
</dbReference>